<evidence type="ECO:0000313" key="3">
    <source>
        <dbReference type="Proteomes" id="UP001201163"/>
    </source>
</evidence>
<organism evidence="2 3">
    <name type="scientific">Lactarius akahatsu</name>
    <dbReference type="NCBI Taxonomy" id="416441"/>
    <lineage>
        <taxon>Eukaryota</taxon>
        <taxon>Fungi</taxon>
        <taxon>Dikarya</taxon>
        <taxon>Basidiomycota</taxon>
        <taxon>Agaricomycotina</taxon>
        <taxon>Agaricomycetes</taxon>
        <taxon>Russulales</taxon>
        <taxon>Russulaceae</taxon>
        <taxon>Lactarius</taxon>
    </lineage>
</organism>
<protein>
    <submittedName>
        <fullName evidence="2">Uncharacterized protein</fullName>
    </submittedName>
</protein>
<accession>A0AAD4QFA6</accession>
<feature type="compositionally biased region" description="Pro residues" evidence="1">
    <location>
        <begin position="227"/>
        <end position="253"/>
    </location>
</feature>
<feature type="compositionally biased region" description="Basic residues" evidence="1">
    <location>
        <begin position="112"/>
        <end position="123"/>
    </location>
</feature>
<gene>
    <name evidence="2" type="ORF">EDB92DRAFT_1848965</name>
</gene>
<feature type="compositionally biased region" description="Pro residues" evidence="1">
    <location>
        <begin position="536"/>
        <end position="549"/>
    </location>
</feature>
<reference evidence="2" key="1">
    <citation type="submission" date="2022-01" db="EMBL/GenBank/DDBJ databases">
        <title>Comparative genomics reveals a dynamic genome evolution in the ectomycorrhizal milk-cap (Lactarius) mushrooms.</title>
        <authorList>
            <consortium name="DOE Joint Genome Institute"/>
            <person name="Lebreton A."/>
            <person name="Tang N."/>
            <person name="Kuo A."/>
            <person name="LaButti K."/>
            <person name="Drula E."/>
            <person name="Barry K."/>
            <person name="Clum A."/>
            <person name="Lipzen A."/>
            <person name="Mousain D."/>
            <person name="Ng V."/>
            <person name="Wang R."/>
            <person name="Wang X."/>
            <person name="Dai Y."/>
            <person name="Henrissat B."/>
            <person name="Grigoriev I.V."/>
            <person name="Guerin-Laguette A."/>
            <person name="Yu F."/>
            <person name="Martin F.M."/>
        </authorList>
    </citation>
    <scope>NUCLEOTIDE SEQUENCE</scope>
    <source>
        <strain evidence="2">QP</strain>
    </source>
</reference>
<feature type="compositionally biased region" description="Polar residues" evidence="1">
    <location>
        <begin position="521"/>
        <end position="530"/>
    </location>
</feature>
<feature type="compositionally biased region" description="Basic and acidic residues" evidence="1">
    <location>
        <begin position="102"/>
        <end position="111"/>
    </location>
</feature>
<dbReference type="Proteomes" id="UP001201163">
    <property type="component" value="Unassembled WGS sequence"/>
</dbReference>
<dbReference type="EMBL" id="JAKELL010000013">
    <property type="protein sequence ID" value="KAH8995037.1"/>
    <property type="molecule type" value="Genomic_DNA"/>
</dbReference>
<keyword evidence="3" id="KW-1185">Reference proteome</keyword>
<feature type="compositionally biased region" description="Low complexity" evidence="1">
    <location>
        <begin position="476"/>
        <end position="496"/>
    </location>
</feature>
<feature type="compositionally biased region" description="Polar residues" evidence="1">
    <location>
        <begin position="86"/>
        <end position="98"/>
    </location>
</feature>
<feature type="region of interest" description="Disordered" evidence="1">
    <location>
        <begin position="224"/>
        <end position="260"/>
    </location>
</feature>
<evidence type="ECO:0000313" key="2">
    <source>
        <dbReference type="EMBL" id="KAH8995037.1"/>
    </source>
</evidence>
<feature type="compositionally biased region" description="Acidic residues" evidence="1">
    <location>
        <begin position="42"/>
        <end position="61"/>
    </location>
</feature>
<comment type="caution">
    <text evidence="2">The sequence shown here is derived from an EMBL/GenBank/DDBJ whole genome shotgun (WGS) entry which is preliminary data.</text>
</comment>
<feature type="region of interest" description="Disordered" evidence="1">
    <location>
        <begin position="407"/>
        <end position="562"/>
    </location>
</feature>
<feature type="compositionally biased region" description="Polar residues" evidence="1">
    <location>
        <begin position="20"/>
        <end position="39"/>
    </location>
</feature>
<evidence type="ECO:0000256" key="1">
    <source>
        <dbReference type="SAM" id="MobiDB-lite"/>
    </source>
</evidence>
<feature type="compositionally biased region" description="Polar residues" evidence="1">
    <location>
        <begin position="132"/>
        <end position="141"/>
    </location>
</feature>
<feature type="compositionally biased region" description="Polar residues" evidence="1">
    <location>
        <begin position="552"/>
        <end position="562"/>
    </location>
</feature>
<sequence>MDNPQHYQPLSHALQPPLSQPSQYTTFPAPNTQQYSVGDSQREEEEEEEEEEEVVEEELDDNDRRDLSPSASPQNKQVVGPAANATRVQTPQIPSAGQPSPHGHESPEQKRRPGRPKGSRNRKPRESAGSVGKSQFPSYPISQGGAPILPGVTAQNQQYYEFQWRVLNLCSEFYGAAEELIKATPSLVIAQSYQMGPSSKVDPLTMLNEAKRVCDQLLQNPSQLIGQPPPPVYPSAPYPPPPQASTSAPPPANSQPSAVITNPSTFVMPLGIPGTSQPMYPTIYATTPSRYPTAPYYQYPPAPGYYPAMPNPIPAPPASSSSAPPAAHFVSSSGAATPTLTMAASNPAGASGAWADEDVERLKRLAEQSRTSGSSNETDWDWVVGQWGNTRTRHQILLKATALGLKESTTRGVKRRREGEVPTTSEAAPPIAPPMSSLTNSAGAVPSPAQSHTTTSTPSGQPSPAIHNPVPPPQQPQSTTSTPTPASSRPTTAAPAPNMPWPMPTVAANTSPVIAGASPAQAEQRNTNYYRQARANPPPPPIKAVPPPSHQFVYQTNGKSNK</sequence>
<proteinExistence type="predicted"/>
<feature type="region of interest" description="Disordered" evidence="1">
    <location>
        <begin position="1"/>
        <end position="142"/>
    </location>
</feature>
<feature type="compositionally biased region" description="Low complexity" evidence="1">
    <location>
        <begin position="451"/>
        <end position="464"/>
    </location>
</feature>
<name>A0AAD4QFA6_9AGAM</name>
<dbReference type="AlphaFoldDB" id="A0AAD4QFA6"/>